<accession>A0A915E4N7</accession>
<dbReference type="WBParaSite" id="jg26669">
    <property type="protein sequence ID" value="jg26669"/>
    <property type="gene ID" value="jg26669"/>
</dbReference>
<evidence type="ECO:0000313" key="2">
    <source>
        <dbReference type="Proteomes" id="UP000887574"/>
    </source>
</evidence>
<feature type="region of interest" description="Disordered" evidence="1">
    <location>
        <begin position="63"/>
        <end position="83"/>
    </location>
</feature>
<feature type="region of interest" description="Disordered" evidence="1">
    <location>
        <begin position="1"/>
        <end position="27"/>
    </location>
</feature>
<evidence type="ECO:0000256" key="1">
    <source>
        <dbReference type="SAM" id="MobiDB-lite"/>
    </source>
</evidence>
<proteinExistence type="predicted"/>
<evidence type="ECO:0000313" key="3">
    <source>
        <dbReference type="WBParaSite" id="jg26669"/>
    </source>
</evidence>
<keyword evidence="2" id="KW-1185">Reference proteome</keyword>
<reference evidence="3" key="1">
    <citation type="submission" date="2022-11" db="UniProtKB">
        <authorList>
            <consortium name="WormBaseParasite"/>
        </authorList>
    </citation>
    <scope>IDENTIFICATION</scope>
</reference>
<dbReference type="AlphaFoldDB" id="A0A915E4N7"/>
<organism evidence="2 3">
    <name type="scientific">Ditylenchus dipsaci</name>
    <dbReference type="NCBI Taxonomy" id="166011"/>
    <lineage>
        <taxon>Eukaryota</taxon>
        <taxon>Metazoa</taxon>
        <taxon>Ecdysozoa</taxon>
        <taxon>Nematoda</taxon>
        <taxon>Chromadorea</taxon>
        <taxon>Rhabditida</taxon>
        <taxon>Tylenchina</taxon>
        <taxon>Tylenchomorpha</taxon>
        <taxon>Sphaerularioidea</taxon>
        <taxon>Anguinidae</taxon>
        <taxon>Anguininae</taxon>
        <taxon>Ditylenchus</taxon>
    </lineage>
</organism>
<sequence>MPSLLVKKNARRKPPSHSPYHAPPLRERMEGSAVFSRYCRTLWRRGDQSKSAGKMVPAFPSMRKRYSPTEAPTDYHVNRSLKD</sequence>
<protein>
    <submittedName>
        <fullName evidence="3">Uncharacterized protein</fullName>
    </submittedName>
</protein>
<name>A0A915E4N7_9BILA</name>
<dbReference type="Proteomes" id="UP000887574">
    <property type="component" value="Unplaced"/>
</dbReference>